<dbReference type="Proteomes" id="UP001370348">
    <property type="component" value="Chromosome"/>
</dbReference>
<reference evidence="1 2" key="1">
    <citation type="submission" date="2021-12" db="EMBL/GenBank/DDBJ databases">
        <title>Discovery of the Pendulisporaceae a myxobacterial family with distinct sporulation behavior and unique specialized metabolism.</title>
        <authorList>
            <person name="Garcia R."/>
            <person name="Popoff A."/>
            <person name="Bader C.D."/>
            <person name="Loehr J."/>
            <person name="Walesch S."/>
            <person name="Walt C."/>
            <person name="Boldt J."/>
            <person name="Bunk B."/>
            <person name="Haeckl F.J.F.P.J."/>
            <person name="Gunesch A.P."/>
            <person name="Birkelbach J."/>
            <person name="Nuebel U."/>
            <person name="Pietschmann T."/>
            <person name="Bach T."/>
            <person name="Mueller R."/>
        </authorList>
    </citation>
    <scope>NUCLEOTIDE SEQUENCE [LARGE SCALE GENOMIC DNA]</scope>
    <source>
        <strain evidence="1 2">MSr11954</strain>
    </source>
</reference>
<dbReference type="InterPro" id="IPR029068">
    <property type="entry name" value="Glyas_Bleomycin-R_OHBP_Dase"/>
</dbReference>
<evidence type="ECO:0000313" key="2">
    <source>
        <dbReference type="Proteomes" id="UP001370348"/>
    </source>
</evidence>
<protein>
    <recommendedName>
        <fullName evidence="3">Glyoxalase</fullName>
    </recommendedName>
</protein>
<accession>A0ABZ2LYB1</accession>
<dbReference type="EMBL" id="CP089984">
    <property type="protein sequence ID" value="WXB15923.1"/>
    <property type="molecule type" value="Genomic_DNA"/>
</dbReference>
<dbReference type="RefSeq" id="WP_394825555.1">
    <property type="nucleotide sequence ID" value="NZ_CP089984.1"/>
</dbReference>
<keyword evidence="2" id="KW-1185">Reference proteome</keyword>
<sequence>MADEMTIPVLPCVSLADTVDFYMVLGFEVTHKQRAPYVYLAMRRGGIHLHFHGREGLAANEANGGICLWMIPDGRRLEELHRSFVEALRRRYGKLPVAGIPRISRLRKGQRRFTVVDPSGNSVILIQVEGAQASANDAQASAKETPQAAREPKSRLARAITSAEHTRVSQNDDALAAEVLDIALARNDPAPAIDRARALAMRMELAVALGDKERVERLRAERDAVVLSDEERERFRDELQAAEELERLVD</sequence>
<evidence type="ECO:0008006" key="3">
    <source>
        <dbReference type="Google" id="ProtNLM"/>
    </source>
</evidence>
<dbReference type="SUPFAM" id="SSF54593">
    <property type="entry name" value="Glyoxalase/Bleomycin resistance protein/Dihydroxybiphenyl dioxygenase"/>
    <property type="match status" value="1"/>
</dbReference>
<evidence type="ECO:0000313" key="1">
    <source>
        <dbReference type="EMBL" id="WXB15923.1"/>
    </source>
</evidence>
<dbReference type="Gene3D" id="3.10.180.10">
    <property type="entry name" value="2,3-Dihydroxybiphenyl 1,2-Dioxygenase, domain 1"/>
    <property type="match status" value="1"/>
</dbReference>
<gene>
    <name evidence="1" type="ORF">LZC94_01340</name>
</gene>
<name>A0ABZ2LYB1_9BACT</name>
<proteinExistence type="predicted"/>
<organism evidence="1 2">
    <name type="scientific">Pendulispora albinea</name>
    <dbReference type="NCBI Taxonomy" id="2741071"/>
    <lineage>
        <taxon>Bacteria</taxon>
        <taxon>Pseudomonadati</taxon>
        <taxon>Myxococcota</taxon>
        <taxon>Myxococcia</taxon>
        <taxon>Myxococcales</taxon>
        <taxon>Sorangiineae</taxon>
        <taxon>Pendulisporaceae</taxon>
        <taxon>Pendulispora</taxon>
    </lineage>
</organism>